<dbReference type="OrthoDB" id="199604at2157"/>
<reference evidence="1" key="2">
    <citation type="submission" date="2020-09" db="EMBL/GenBank/DDBJ databases">
        <authorList>
            <person name="Sun Q."/>
            <person name="Ohkuma M."/>
        </authorList>
    </citation>
    <scope>NUCLEOTIDE SEQUENCE</scope>
    <source>
        <strain evidence="1">JCM 19018</strain>
    </source>
</reference>
<protein>
    <recommendedName>
        <fullName evidence="3">ParB/Sulfiredoxin domain-containing protein</fullName>
    </recommendedName>
</protein>
<organism evidence="1 2">
    <name type="scientific">Haloarcula sebkhae</name>
    <dbReference type="NCBI Taxonomy" id="932660"/>
    <lineage>
        <taxon>Archaea</taxon>
        <taxon>Methanobacteriati</taxon>
        <taxon>Methanobacteriota</taxon>
        <taxon>Stenosarchaea group</taxon>
        <taxon>Halobacteria</taxon>
        <taxon>Halobacteriales</taxon>
        <taxon>Haloarculaceae</taxon>
        <taxon>Haloarcula</taxon>
    </lineage>
</organism>
<gene>
    <name evidence="1" type="ORF">GCM10009067_35350</name>
</gene>
<name>A0A830F6C0_9EURY</name>
<dbReference type="RefSeq" id="WP_049909279.1">
    <property type="nucleotide sequence ID" value="NZ_BMPD01000007.1"/>
</dbReference>
<dbReference type="Proteomes" id="UP000614221">
    <property type="component" value="Unassembled WGS sequence"/>
</dbReference>
<reference evidence="1" key="1">
    <citation type="journal article" date="2014" name="Int. J. Syst. Evol. Microbiol.">
        <title>Complete genome sequence of Corynebacterium casei LMG S-19264T (=DSM 44701T), isolated from a smear-ripened cheese.</title>
        <authorList>
            <consortium name="US DOE Joint Genome Institute (JGI-PGF)"/>
            <person name="Walter F."/>
            <person name="Albersmeier A."/>
            <person name="Kalinowski J."/>
            <person name="Ruckert C."/>
        </authorList>
    </citation>
    <scope>NUCLEOTIDE SEQUENCE</scope>
    <source>
        <strain evidence="1">JCM 19018</strain>
    </source>
</reference>
<proteinExistence type="predicted"/>
<evidence type="ECO:0000313" key="1">
    <source>
        <dbReference type="EMBL" id="GGK79965.1"/>
    </source>
</evidence>
<dbReference type="AlphaFoldDB" id="A0A830F6C0"/>
<sequence>MVRVVDEGYEVVNGHKRLWVAYVTDLESIRTHVVHLGECEAIKRFVPNHFDGSSSQPGADVATARLRERWEGRIADLNIPSEHLQTTQGQEEQASI</sequence>
<evidence type="ECO:0008006" key="3">
    <source>
        <dbReference type="Google" id="ProtNLM"/>
    </source>
</evidence>
<comment type="caution">
    <text evidence="1">The sequence shown here is derived from an EMBL/GenBank/DDBJ whole genome shotgun (WGS) entry which is preliminary data.</text>
</comment>
<accession>A0A830F6C0</accession>
<evidence type="ECO:0000313" key="2">
    <source>
        <dbReference type="Proteomes" id="UP000614221"/>
    </source>
</evidence>
<dbReference type="EMBL" id="BMPD01000007">
    <property type="protein sequence ID" value="GGK79965.1"/>
    <property type="molecule type" value="Genomic_DNA"/>
</dbReference>